<proteinExistence type="predicted"/>
<name>X1EQB4_9ZZZZ</name>
<dbReference type="EMBL" id="BARU01010592">
    <property type="protein sequence ID" value="GAH34782.1"/>
    <property type="molecule type" value="Genomic_DNA"/>
</dbReference>
<organism evidence="1">
    <name type="scientific">marine sediment metagenome</name>
    <dbReference type="NCBI Taxonomy" id="412755"/>
    <lineage>
        <taxon>unclassified sequences</taxon>
        <taxon>metagenomes</taxon>
        <taxon>ecological metagenomes</taxon>
    </lineage>
</organism>
<sequence length="45" mass="5288">MYGFTGHKIRKNHVATLPTRCLFYDSETKHVTVGKEQHHTLDFGW</sequence>
<feature type="non-terminal residue" evidence="1">
    <location>
        <position position="45"/>
    </location>
</feature>
<dbReference type="AlphaFoldDB" id="X1EQB4"/>
<gene>
    <name evidence="1" type="ORF">S03H2_20152</name>
</gene>
<comment type="caution">
    <text evidence="1">The sequence shown here is derived from an EMBL/GenBank/DDBJ whole genome shotgun (WGS) entry which is preliminary data.</text>
</comment>
<accession>X1EQB4</accession>
<protein>
    <submittedName>
        <fullName evidence="1">Uncharacterized protein</fullName>
    </submittedName>
</protein>
<evidence type="ECO:0000313" key="1">
    <source>
        <dbReference type="EMBL" id="GAH34782.1"/>
    </source>
</evidence>
<reference evidence="1" key="1">
    <citation type="journal article" date="2014" name="Front. Microbiol.">
        <title>High frequency of phylogenetically diverse reductive dehalogenase-homologous genes in deep subseafloor sedimentary metagenomes.</title>
        <authorList>
            <person name="Kawai M."/>
            <person name="Futagami T."/>
            <person name="Toyoda A."/>
            <person name="Takaki Y."/>
            <person name="Nishi S."/>
            <person name="Hori S."/>
            <person name="Arai W."/>
            <person name="Tsubouchi T."/>
            <person name="Morono Y."/>
            <person name="Uchiyama I."/>
            <person name="Ito T."/>
            <person name="Fujiyama A."/>
            <person name="Inagaki F."/>
            <person name="Takami H."/>
        </authorList>
    </citation>
    <scope>NUCLEOTIDE SEQUENCE</scope>
    <source>
        <strain evidence="1">Expedition CK06-06</strain>
    </source>
</reference>